<evidence type="ECO:0000256" key="3">
    <source>
        <dbReference type="ARBA" id="ARBA00022964"/>
    </source>
</evidence>
<evidence type="ECO:0000313" key="7">
    <source>
        <dbReference type="Proteomes" id="UP001183202"/>
    </source>
</evidence>
<dbReference type="EMBL" id="JAVREJ010000008">
    <property type="protein sequence ID" value="MDT0350546.1"/>
    <property type="molecule type" value="Genomic_DNA"/>
</dbReference>
<comment type="caution">
    <text evidence="6">The sequence shown here is derived from an EMBL/GenBank/DDBJ whole genome shotgun (WGS) entry which is preliminary data.</text>
</comment>
<dbReference type="InterPro" id="IPR014710">
    <property type="entry name" value="RmlC-like_jellyroll"/>
</dbReference>
<evidence type="ECO:0000256" key="5">
    <source>
        <dbReference type="ARBA" id="ARBA00023004"/>
    </source>
</evidence>
<dbReference type="CDD" id="cd10548">
    <property type="entry name" value="cupin_CDO"/>
    <property type="match status" value="1"/>
</dbReference>
<evidence type="ECO:0000313" key="6">
    <source>
        <dbReference type="EMBL" id="MDT0350546.1"/>
    </source>
</evidence>
<keyword evidence="3 6" id="KW-0223">Dioxygenase</keyword>
<comment type="similarity">
    <text evidence="1">Belongs to the cysteine dioxygenase family.</text>
</comment>
<dbReference type="PANTHER" id="PTHR12918">
    <property type="entry name" value="CYSTEINE DIOXYGENASE"/>
    <property type="match status" value="1"/>
</dbReference>
<gene>
    <name evidence="6" type="ORF">RM445_13525</name>
</gene>
<dbReference type="PANTHER" id="PTHR12918:SF1">
    <property type="entry name" value="CYSTEINE DIOXYGENASE TYPE 1"/>
    <property type="match status" value="1"/>
</dbReference>
<dbReference type="InterPro" id="IPR011051">
    <property type="entry name" value="RmlC_Cupin_sf"/>
</dbReference>
<protein>
    <submittedName>
        <fullName evidence="6">Cysteine dioxygenase family protein</fullName>
    </submittedName>
</protein>
<keyword evidence="5" id="KW-0408">Iron</keyword>
<evidence type="ECO:0000256" key="2">
    <source>
        <dbReference type="ARBA" id="ARBA00022723"/>
    </source>
</evidence>
<keyword evidence="4" id="KW-0560">Oxidoreductase</keyword>
<evidence type="ECO:0000256" key="4">
    <source>
        <dbReference type="ARBA" id="ARBA00023002"/>
    </source>
</evidence>
<sequence length="179" mass="19390">MTTALVPTLAVLVEQLDEAVRAPRAGLDVPHAVGEALRPFLGRSGLLTPEQEAGDPRRYLTHLLHVPDDGAYSLVAAVWRPGQRTAVHDHIAWCVVGVHRGEEHEIRYRIDDGRLVEDGHTVGPCGEVTVLTPPGDIHAVVNDGPEVAASLHVYGADLRRRGTSVRRCYDLPVRGRASG</sequence>
<accession>A0ABU2N9C3</accession>
<dbReference type="GO" id="GO:0051213">
    <property type="term" value="F:dioxygenase activity"/>
    <property type="evidence" value="ECO:0007669"/>
    <property type="project" value="UniProtKB-KW"/>
</dbReference>
<dbReference type="SUPFAM" id="SSF51182">
    <property type="entry name" value="RmlC-like cupins"/>
    <property type="match status" value="1"/>
</dbReference>
<dbReference type="RefSeq" id="WP_311556574.1">
    <property type="nucleotide sequence ID" value="NZ_JAVREJ010000008.1"/>
</dbReference>
<reference evidence="7" key="1">
    <citation type="submission" date="2023-07" db="EMBL/GenBank/DDBJ databases">
        <title>30 novel species of actinomycetes from the DSMZ collection.</title>
        <authorList>
            <person name="Nouioui I."/>
        </authorList>
    </citation>
    <scope>NUCLEOTIDE SEQUENCE [LARGE SCALE GENOMIC DNA]</scope>
    <source>
        <strain evidence="7">DSM 45834</strain>
    </source>
</reference>
<organism evidence="6 7">
    <name type="scientific">Pseudonocardia charpentierae</name>
    <dbReference type="NCBI Taxonomy" id="3075545"/>
    <lineage>
        <taxon>Bacteria</taxon>
        <taxon>Bacillati</taxon>
        <taxon>Actinomycetota</taxon>
        <taxon>Actinomycetes</taxon>
        <taxon>Pseudonocardiales</taxon>
        <taxon>Pseudonocardiaceae</taxon>
        <taxon>Pseudonocardia</taxon>
    </lineage>
</organism>
<dbReference type="Gene3D" id="2.60.120.10">
    <property type="entry name" value="Jelly Rolls"/>
    <property type="match status" value="1"/>
</dbReference>
<keyword evidence="2" id="KW-0479">Metal-binding</keyword>
<keyword evidence="7" id="KW-1185">Reference proteome</keyword>
<proteinExistence type="inferred from homology"/>
<dbReference type="InterPro" id="IPR010300">
    <property type="entry name" value="CDO_1"/>
</dbReference>
<dbReference type="Proteomes" id="UP001183202">
    <property type="component" value="Unassembled WGS sequence"/>
</dbReference>
<evidence type="ECO:0000256" key="1">
    <source>
        <dbReference type="ARBA" id="ARBA00006622"/>
    </source>
</evidence>
<name>A0ABU2N9C3_9PSEU</name>